<name>A0A317XC84_9EURO</name>
<dbReference type="InterPro" id="IPR029044">
    <property type="entry name" value="Nucleotide-diphossugar_trans"/>
</dbReference>
<feature type="transmembrane region" description="Helical" evidence="2">
    <location>
        <begin position="49"/>
        <end position="67"/>
    </location>
</feature>
<keyword evidence="2" id="KW-0472">Membrane</keyword>
<dbReference type="GO" id="GO:0006487">
    <property type="term" value="P:protein N-linked glycosylation"/>
    <property type="evidence" value="ECO:0007669"/>
    <property type="project" value="TreeGrafter"/>
</dbReference>
<dbReference type="GO" id="GO:0000009">
    <property type="term" value="F:alpha-1,6-mannosyltransferase activity"/>
    <property type="evidence" value="ECO:0007669"/>
    <property type="project" value="InterPro"/>
</dbReference>
<dbReference type="Gene3D" id="3.90.550.20">
    <property type="match status" value="1"/>
</dbReference>
<dbReference type="PANTHER" id="PTHR31834:SF9">
    <property type="entry name" value="INITIATION-SPECIFIC ALPHA-1,6-MANNOSYLTRANSFERASE"/>
    <property type="match status" value="1"/>
</dbReference>
<evidence type="ECO:0000313" key="3">
    <source>
        <dbReference type="EMBL" id="PWY95302.1"/>
    </source>
</evidence>
<evidence type="ECO:0000256" key="2">
    <source>
        <dbReference type="SAM" id="Phobius"/>
    </source>
</evidence>
<keyword evidence="4" id="KW-1185">Reference proteome</keyword>
<dbReference type="SUPFAM" id="SSF53448">
    <property type="entry name" value="Nucleotide-diphospho-sugar transferases"/>
    <property type="match status" value="1"/>
</dbReference>
<dbReference type="STRING" id="1450535.A0A317XC84"/>
<comment type="similarity">
    <text evidence="1">Belongs to the glycosyltransferase 32 family.</text>
</comment>
<dbReference type="GO" id="GO:0000136">
    <property type="term" value="C:mannan polymerase complex"/>
    <property type="evidence" value="ECO:0007669"/>
    <property type="project" value="TreeGrafter"/>
</dbReference>
<gene>
    <name evidence="3" type="ORF">BO94DRAFT_553220</name>
</gene>
<dbReference type="Pfam" id="PF04488">
    <property type="entry name" value="Gly_transf_sug"/>
    <property type="match status" value="1"/>
</dbReference>
<proteinExistence type="inferred from homology"/>
<dbReference type="InterPro" id="IPR039367">
    <property type="entry name" value="Och1-like"/>
</dbReference>
<dbReference type="AlphaFoldDB" id="A0A317XC84"/>
<dbReference type="Proteomes" id="UP000246702">
    <property type="component" value="Unassembled WGS sequence"/>
</dbReference>
<evidence type="ECO:0000256" key="1">
    <source>
        <dbReference type="ARBA" id="ARBA00009003"/>
    </source>
</evidence>
<dbReference type="PANTHER" id="PTHR31834">
    <property type="entry name" value="INITIATION-SPECIFIC ALPHA-1,6-MANNOSYLTRANSFERASE"/>
    <property type="match status" value="1"/>
</dbReference>
<evidence type="ECO:0000313" key="4">
    <source>
        <dbReference type="Proteomes" id="UP000246702"/>
    </source>
</evidence>
<dbReference type="EMBL" id="MSFK01000003">
    <property type="protein sequence ID" value="PWY95302.1"/>
    <property type="molecule type" value="Genomic_DNA"/>
</dbReference>
<keyword evidence="2" id="KW-1133">Transmembrane helix</keyword>
<dbReference type="RefSeq" id="XP_025472063.1">
    <property type="nucleotide sequence ID" value="XM_025613641.1"/>
</dbReference>
<sequence length="403" mass="46007">MGNELSQVRMSFSVIDSAIPGNGPERDVASWGDDSLLIIALKEFRRRRAPLLILIAFLVFLYIYKAASLNIQKNAGADRSRTRQNIEDKPRFVYQSPFRQNPDFEYGRRISDALPHDVIWQIMLGEKVSHHGRGKDSIKFEEDNIEWRYNLITDKEANAFIAKLSSVPDLQDLYTSYPHDVLRADLLRYLLLWYHGGYYADIDTYLAKQIKACPTFSLVVGIEVDEPYASARMMREWHWTRTYSFIQYTMFAPKRFSPLLREVIVRVLAHSAQYKRLGRFFHGLKYNEKDILGITGPGVFTDTILDVLSETLPSAHDWVNVSVDADAGIGDLVPASGEAVQRRVTWAPFHKIREGVCSMGGICVLPISVWGNGQRHSGSEGFSSKHACVNHRFGGTWKKKGWW</sequence>
<accession>A0A317XC84</accession>
<dbReference type="GeneID" id="37115784"/>
<keyword evidence="2" id="KW-0812">Transmembrane</keyword>
<organism evidence="3 4">
    <name type="scientific">Aspergillus sclerotioniger CBS 115572</name>
    <dbReference type="NCBI Taxonomy" id="1450535"/>
    <lineage>
        <taxon>Eukaryota</taxon>
        <taxon>Fungi</taxon>
        <taxon>Dikarya</taxon>
        <taxon>Ascomycota</taxon>
        <taxon>Pezizomycotina</taxon>
        <taxon>Eurotiomycetes</taxon>
        <taxon>Eurotiomycetidae</taxon>
        <taxon>Eurotiales</taxon>
        <taxon>Aspergillaceae</taxon>
        <taxon>Aspergillus</taxon>
        <taxon>Aspergillus subgen. Circumdati</taxon>
    </lineage>
</organism>
<dbReference type="OrthoDB" id="409543at2759"/>
<evidence type="ECO:0008006" key="5">
    <source>
        <dbReference type="Google" id="ProtNLM"/>
    </source>
</evidence>
<comment type="caution">
    <text evidence="3">The sequence shown here is derived from an EMBL/GenBank/DDBJ whole genome shotgun (WGS) entry which is preliminary data.</text>
</comment>
<reference evidence="3 4" key="1">
    <citation type="submission" date="2016-12" db="EMBL/GenBank/DDBJ databases">
        <title>The genomes of Aspergillus section Nigri reveals drivers in fungal speciation.</title>
        <authorList>
            <consortium name="DOE Joint Genome Institute"/>
            <person name="Vesth T.C."/>
            <person name="Nybo J."/>
            <person name="Theobald S."/>
            <person name="Brandl J."/>
            <person name="Frisvad J.C."/>
            <person name="Nielsen K.F."/>
            <person name="Lyhne E.K."/>
            <person name="Kogle M.E."/>
            <person name="Kuo A."/>
            <person name="Riley R."/>
            <person name="Clum A."/>
            <person name="Nolan M."/>
            <person name="Lipzen A."/>
            <person name="Salamov A."/>
            <person name="Henrissat B."/>
            <person name="Wiebenga A."/>
            <person name="De Vries R.P."/>
            <person name="Grigoriev I.V."/>
            <person name="Mortensen U.H."/>
            <person name="Andersen M.R."/>
            <person name="Baker S.E."/>
        </authorList>
    </citation>
    <scope>NUCLEOTIDE SEQUENCE [LARGE SCALE GENOMIC DNA]</scope>
    <source>
        <strain evidence="3 4">CBS 115572</strain>
    </source>
</reference>
<dbReference type="InterPro" id="IPR007577">
    <property type="entry name" value="GlycoTrfase_DXD_sugar-bd_CS"/>
</dbReference>
<protein>
    <recommendedName>
        <fullName evidence="5">Alpha-1,6-mannosyltransferase subunit</fullName>
    </recommendedName>
</protein>